<dbReference type="AlphaFoldDB" id="A0A0C2CYG0"/>
<feature type="compositionally biased region" description="Low complexity" evidence="10">
    <location>
        <begin position="344"/>
        <end position="357"/>
    </location>
</feature>
<dbReference type="GO" id="GO:0005737">
    <property type="term" value="C:cytoplasm"/>
    <property type="evidence" value="ECO:0007669"/>
    <property type="project" value="UniProtKB-SubCell"/>
</dbReference>
<protein>
    <recommendedName>
        <fullName evidence="8 9">Dephospho-CoA kinase</fullName>
        <ecNumber evidence="8 9">2.7.1.24</ecNumber>
    </recommendedName>
    <alternativeName>
        <fullName evidence="8">Dephosphocoenzyme A kinase</fullName>
    </alternativeName>
</protein>
<keyword evidence="3 8" id="KW-0808">Transferase</keyword>
<dbReference type="PROSITE" id="PS51219">
    <property type="entry name" value="DPCK"/>
    <property type="match status" value="1"/>
</dbReference>
<comment type="similarity">
    <text evidence="1 8">Belongs to the CoaE family.</text>
</comment>
<dbReference type="GO" id="GO:0015937">
    <property type="term" value="P:coenzyme A biosynthetic process"/>
    <property type="evidence" value="ECO:0007669"/>
    <property type="project" value="UniProtKB-UniRule"/>
</dbReference>
<dbReference type="PANTHER" id="PTHR10695:SF46">
    <property type="entry name" value="BIFUNCTIONAL COENZYME A SYNTHASE-RELATED"/>
    <property type="match status" value="1"/>
</dbReference>
<evidence type="ECO:0000256" key="2">
    <source>
        <dbReference type="ARBA" id="ARBA00022490"/>
    </source>
</evidence>
<dbReference type="CDD" id="cd02022">
    <property type="entry name" value="DPCK"/>
    <property type="match status" value="1"/>
</dbReference>
<dbReference type="InterPro" id="IPR001977">
    <property type="entry name" value="Depp_CoAkinase"/>
</dbReference>
<dbReference type="InterPro" id="IPR027417">
    <property type="entry name" value="P-loop_NTPase"/>
</dbReference>
<dbReference type="HAMAP" id="MF_00376">
    <property type="entry name" value="Dephospho_CoA_kinase"/>
    <property type="match status" value="1"/>
</dbReference>
<reference evidence="11 12" key="1">
    <citation type="submission" date="2014-12" db="EMBL/GenBank/DDBJ databases">
        <title>Genome assembly of Enhygromyxa salina DSM 15201.</title>
        <authorList>
            <person name="Sharma G."/>
            <person name="Subramanian S."/>
        </authorList>
    </citation>
    <scope>NUCLEOTIDE SEQUENCE [LARGE SCALE GENOMIC DNA]</scope>
    <source>
        <strain evidence="11 12">DSM 15201</strain>
    </source>
</reference>
<feature type="compositionally biased region" description="Pro residues" evidence="10">
    <location>
        <begin position="358"/>
        <end position="367"/>
    </location>
</feature>
<evidence type="ECO:0000256" key="6">
    <source>
        <dbReference type="ARBA" id="ARBA00022840"/>
    </source>
</evidence>
<evidence type="ECO:0000256" key="7">
    <source>
        <dbReference type="ARBA" id="ARBA00022993"/>
    </source>
</evidence>
<dbReference type="RefSeq" id="WP_052553235.1">
    <property type="nucleotide sequence ID" value="NZ_JMCC02000068.1"/>
</dbReference>
<dbReference type="EC" id="2.7.1.24" evidence="8 9"/>
<evidence type="ECO:0000313" key="12">
    <source>
        <dbReference type="Proteomes" id="UP000031599"/>
    </source>
</evidence>
<keyword evidence="7 8" id="KW-0173">Coenzyme A biosynthesis</keyword>
<sequence>MEVYGLTGGIGSGKSTVASMLEEYGIPVVSADELSRMVVAPGSPGLADVVNAFGPEVLDERGELDRKKMGKIVFATAERRRQLEAILHPRIRERYEQVLDALEKAGHPVMVYEVPLLFEKKLDQQDEMKAVILVAATADTRIARVKDRDALTTDDVLARMRTQMPEEEKRERADYVVHNDGDLDDLRREVEYLLSRFLRIPLRAEQRVHTGEDPLEVVEVLDAELEVVEVDEVLDEAEIDTLSPEEVANEPTSPISVASPEAAPSPSPSPSVDHLELSVTSEHAPGSAPVPTAAAGSVPQLEVELQPTTPIPTAGSHRSGSSWIPATPVAPQGASPAPAPAAPAAPAGGPTAASKRPSPSPAPPVIPAPTSGTTRDQDSSARPVAATRSGRPRASTSPQLSAPDIAKALNPDLLGERSGHNAGNDEEPT</sequence>
<feature type="compositionally biased region" description="Low complexity" evidence="10">
    <location>
        <begin position="253"/>
        <end position="262"/>
    </location>
</feature>
<dbReference type="EMBL" id="JMCC02000068">
    <property type="protein sequence ID" value="KIG14680.1"/>
    <property type="molecule type" value="Genomic_DNA"/>
</dbReference>
<dbReference type="PANTHER" id="PTHR10695">
    <property type="entry name" value="DEPHOSPHO-COA KINASE-RELATED"/>
    <property type="match status" value="1"/>
</dbReference>
<comment type="catalytic activity">
    <reaction evidence="8">
        <text>3'-dephospho-CoA + ATP = ADP + CoA + H(+)</text>
        <dbReference type="Rhea" id="RHEA:18245"/>
        <dbReference type="ChEBI" id="CHEBI:15378"/>
        <dbReference type="ChEBI" id="CHEBI:30616"/>
        <dbReference type="ChEBI" id="CHEBI:57287"/>
        <dbReference type="ChEBI" id="CHEBI:57328"/>
        <dbReference type="ChEBI" id="CHEBI:456216"/>
        <dbReference type="EC" id="2.7.1.24"/>
    </reaction>
</comment>
<dbReference type="Proteomes" id="UP000031599">
    <property type="component" value="Unassembled WGS sequence"/>
</dbReference>
<dbReference type="NCBIfam" id="TIGR00152">
    <property type="entry name" value="dephospho-CoA kinase"/>
    <property type="match status" value="1"/>
</dbReference>
<feature type="binding site" evidence="8">
    <location>
        <begin position="11"/>
        <end position="16"/>
    </location>
    <ligand>
        <name>ATP</name>
        <dbReference type="ChEBI" id="CHEBI:30616"/>
    </ligand>
</feature>
<evidence type="ECO:0000256" key="5">
    <source>
        <dbReference type="ARBA" id="ARBA00022777"/>
    </source>
</evidence>
<dbReference type="GO" id="GO:0004140">
    <property type="term" value="F:dephospho-CoA kinase activity"/>
    <property type="evidence" value="ECO:0007669"/>
    <property type="project" value="UniProtKB-UniRule"/>
</dbReference>
<dbReference type="GO" id="GO:0005524">
    <property type="term" value="F:ATP binding"/>
    <property type="evidence" value="ECO:0007669"/>
    <property type="project" value="UniProtKB-UniRule"/>
</dbReference>
<dbReference type="UniPathway" id="UPA00241">
    <property type="reaction ID" value="UER00356"/>
</dbReference>
<evidence type="ECO:0000256" key="9">
    <source>
        <dbReference type="NCBIfam" id="TIGR00152"/>
    </source>
</evidence>
<keyword evidence="5 8" id="KW-0418">Kinase</keyword>
<dbReference type="Gene3D" id="3.40.50.300">
    <property type="entry name" value="P-loop containing nucleotide triphosphate hydrolases"/>
    <property type="match status" value="1"/>
</dbReference>
<name>A0A0C2CYG0_9BACT</name>
<evidence type="ECO:0000256" key="1">
    <source>
        <dbReference type="ARBA" id="ARBA00009018"/>
    </source>
</evidence>
<evidence type="ECO:0000256" key="3">
    <source>
        <dbReference type="ARBA" id="ARBA00022679"/>
    </source>
</evidence>
<comment type="subcellular location">
    <subcellularLocation>
        <location evidence="8">Cytoplasm</location>
    </subcellularLocation>
</comment>
<organism evidence="11 12">
    <name type="scientific">Enhygromyxa salina</name>
    <dbReference type="NCBI Taxonomy" id="215803"/>
    <lineage>
        <taxon>Bacteria</taxon>
        <taxon>Pseudomonadati</taxon>
        <taxon>Myxococcota</taxon>
        <taxon>Polyangia</taxon>
        <taxon>Nannocystales</taxon>
        <taxon>Nannocystaceae</taxon>
        <taxon>Enhygromyxa</taxon>
    </lineage>
</organism>
<keyword evidence="6 8" id="KW-0067">ATP-binding</keyword>
<keyword evidence="4 8" id="KW-0547">Nucleotide-binding</keyword>
<evidence type="ECO:0000256" key="10">
    <source>
        <dbReference type="SAM" id="MobiDB-lite"/>
    </source>
</evidence>
<feature type="region of interest" description="Disordered" evidence="10">
    <location>
        <begin position="237"/>
        <end position="429"/>
    </location>
</feature>
<keyword evidence="2 8" id="KW-0963">Cytoplasm</keyword>
<dbReference type="Pfam" id="PF01121">
    <property type="entry name" value="CoaE"/>
    <property type="match status" value="1"/>
</dbReference>
<comment type="pathway">
    <text evidence="8">Cofactor biosynthesis; coenzyme A biosynthesis; CoA from (R)-pantothenate: step 5/5.</text>
</comment>
<evidence type="ECO:0000256" key="8">
    <source>
        <dbReference type="HAMAP-Rule" id="MF_00376"/>
    </source>
</evidence>
<evidence type="ECO:0000256" key="4">
    <source>
        <dbReference type="ARBA" id="ARBA00022741"/>
    </source>
</evidence>
<evidence type="ECO:0000313" key="11">
    <source>
        <dbReference type="EMBL" id="KIG14680.1"/>
    </source>
</evidence>
<comment type="caution">
    <text evidence="11">The sequence shown here is derived from an EMBL/GenBank/DDBJ whole genome shotgun (WGS) entry which is preliminary data.</text>
</comment>
<dbReference type="FunFam" id="3.40.50.300:FF:000991">
    <property type="entry name" value="Dephospho-CoA kinase"/>
    <property type="match status" value="1"/>
</dbReference>
<dbReference type="SUPFAM" id="SSF52540">
    <property type="entry name" value="P-loop containing nucleoside triphosphate hydrolases"/>
    <property type="match status" value="1"/>
</dbReference>
<comment type="function">
    <text evidence="8">Catalyzes the phosphorylation of the 3'-hydroxyl group of dephosphocoenzyme A to form coenzyme A.</text>
</comment>
<proteinExistence type="inferred from homology"/>
<gene>
    <name evidence="8" type="primary">coaE</name>
    <name evidence="11" type="ORF">DB30_06491</name>
</gene>
<accession>A0A0C2CYG0</accession>